<name>A0A0H2RF03_9AGAM</name>
<accession>A0A0H2RF03</accession>
<organism evidence="1 2">
    <name type="scientific">Schizopora paradoxa</name>
    <dbReference type="NCBI Taxonomy" id="27342"/>
    <lineage>
        <taxon>Eukaryota</taxon>
        <taxon>Fungi</taxon>
        <taxon>Dikarya</taxon>
        <taxon>Basidiomycota</taxon>
        <taxon>Agaricomycotina</taxon>
        <taxon>Agaricomycetes</taxon>
        <taxon>Hymenochaetales</taxon>
        <taxon>Schizoporaceae</taxon>
        <taxon>Schizopora</taxon>
    </lineage>
</organism>
<dbReference type="EMBL" id="KQ086027">
    <property type="protein sequence ID" value="KLO10415.1"/>
    <property type="molecule type" value="Genomic_DNA"/>
</dbReference>
<gene>
    <name evidence="1" type="ORF">SCHPADRAFT_521211</name>
</gene>
<proteinExistence type="predicted"/>
<dbReference type="Proteomes" id="UP000053477">
    <property type="component" value="Unassembled WGS sequence"/>
</dbReference>
<sequence>MSKEEAESGTCLHCDQRSRLSLQRSLPPTTTTILRLASSSTRCWKIKLGRLSCRRRESDTSGTTRAQVQLEVLG</sequence>
<dbReference type="AlphaFoldDB" id="A0A0H2RF03"/>
<dbReference type="InParanoid" id="A0A0H2RF03"/>
<protein>
    <submittedName>
        <fullName evidence="1">Uncharacterized protein</fullName>
    </submittedName>
</protein>
<evidence type="ECO:0000313" key="2">
    <source>
        <dbReference type="Proteomes" id="UP000053477"/>
    </source>
</evidence>
<keyword evidence="2" id="KW-1185">Reference proteome</keyword>
<reference evidence="1 2" key="1">
    <citation type="submission" date="2015-04" db="EMBL/GenBank/DDBJ databases">
        <title>Complete genome sequence of Schizopora paradoxa KUC8140, a cosmopolitan wood degrader in East Asia.</title>
        <authorList>
            <consortium name="DOE Joint Genome Institute"/>
            <person name="Min B."/>
            <person name="Park H."/>
            <person name="Jang Y."/>
            <person name="Kim J.-J."/>
            <person name="Kim K.H."/>
            <person name="Pangilinan J."/>
            <person name="Lipzen A."/>
            <person name="Riley R."/>
            <person name="Grigoriev I.V."/>
            <person name="Spatafora J.W."/>
            <person name="Choi I.-G."/>
        </authorList>
    </citation>
    <scope>NUCLEOTIDE SEQUENCE [LARGE SCALE GENOMIC DNA]</scope>
    <source>
        <strain evidence="1 2">KUC8140</strain>
    </source>
</reference>
<evidence type="ECO:0000313" key="1">
    <source>
        <dbReference type="EMBL" id="KLO10415.1"/>
    </source>
</evidence>